<evidence type="ECO:0000256" key="3">
    <source>
        <dbReference type="ARBA" id="ARBA00022670"/>
    </source>
</evidence>
<dbReference type="EMBL" id="BAAAVT010000019">
    <property type="protein sequence ID" value="GAA3073158.1"/>
    <property type="molecule type" value="Genomic_DNA"/>
</dbReference>
<evidence type="ECO:0000256" key="6">
    <source>
        <dbReference type="SAM" id="MobiDB-lite"/>
    </source>
</evidence>
<feature type="compositionally biased region" description="Basic and acidic residues" evidence="6">
    <location>
        <begin position="1"/>
        <end position="11"/>
    </location>
</feature>
<dbReference type="NCBIfam" id="TIGR02227">
    <property type="entry name" value="sigpep_I_bact"/>
    <property type="match status" value="1"/>
</dbReference>
<accession>A0ABP6M2B1</accession>
<dbReference type="PROSITE" id="PS00501">
    <property type="entry name" value="SPASE_I_1"/>
    <property type="match status" value="1"/>
</dbReference>
<dbReference type="RefSeq" id="WP_344680924.1">
    <property type="nucleotide sequence ID" value="NZ_BAAAVT010000019.1"/>
</dbReference>
<evidence type="ECO:0000256" key="4">
    <source>
        <dbReference type="ARBA" id="ARBA00022801"/>
    </source>
</evidence>
<keyword evidence="3 5" id="KW-0645">Protease</keyword>
<feature type="transmembrane region" description="Helical" evidence="5">
    <location>
        <begin position="43"/>
        <end position="64"/>
    </location>
</feature>
<sequence length="259" mass="28076">MSSEDEPRGVSEEPASGEGTGGPDRPGADGPQERRRLRDRSPAAAFLVEIATIVVLALVISFVVKTFLMRAFYIPSESMESTLEVDDRIVVNLLAPEVMDVERGDVVVFEDTRGWWGAAEAADTTALQDTLIFLGLMPDTSAHYVVKRVIGMDGDEVECCDDSGRISVNGEPIHEPYLFPGDAPSQTEFSVTVPEGHVWLLGDHRSASADSRAHVQDGDMGAVPLDDVIGRSTAIIWPWDRWAGGGSDRDPFIEVPEAP</sequence>
<gene>
    <name evidence="8" type="ORF">GCM10010529_26440</name>
</gene>
<dbReference type="SUPFAM" id="SSF51306">
    <property type="entry name" value="LexA/Signal peptidase"/>
    <property type="match status" value="1"/>
</dbReference>
<dbReference type="InterPro" id="IPR000223">
    <property type="entry name" value="Pept_S26A_signal_pept_1"/>
</dbReference>
<dbReference type="CDD" id="cd06530">
    <property type="entry name" value="S26_SPase_I"/>
    <property type="match status" value="1"/>
</dbReference>
<comment type="subcellular location">
    <subcellularLocation>
        <location evidence="1">Cell membrane</location>
        <topology evidence="1">Single-pass type II membrane protein</topology>
    </subcellularLocation>
    <subcellularLocation>
        <location evidence="5">Membrane</location>
        <topology evidence="5">Single-pass type II membrane protein</topology>
    </subcellularLocation>
</comment>
<reference evidence="9" key="1">
    <citation type="journal article" date="2019" name="Int. J. Syst. Evol. Microbiol.">
        <title>The Global Catalogue of Microorganisms (GCM) 10K type strain sequencing project: providing services to taxonomists for standard genome sequencing and annotation.</title>
        <authorList>
            <consortium name="The Broad Institute Genomics Platform"/>
            <consortium name="The Broad Institute Genome Sequencing Center for Infectious Disease"/>
            <person name="Wu L."/>
            <person name="Ma J."/>
        </authorList>
    </citation>
    <scope>NUCLEOTIDE SEQUENCE [LARGE SCALE GENOMIC DNA]</scope>
    <source>
        <strain evidence="9">JCM 14309</strain>
    </source>
</reference>
<dbReference type="PANTHER" id="PTHR43390">
    <property type="entry name" value="SIGNAL PEPTIDASE I"/>
    <property type="match status" value="1"/>
</dbReference>
<keyword evidence="5" id="KW-0472">Membrane</keyword>
<evidence type="ECO:0000256" key="5">
    <source>
        <dbReference type="RuleBase" id="RU362042"/>
    </source>
</evidence>
<dbReference type="PRINTS" id="PR00727">
    <property type="entry name" value="LEADERPTASE"/>
</dbReference>
<dbReference type="InterPro" id="IPR019756">
    <property type="entry name" value="Pept_S26A_signal_pept_1_Ser-AS"/>
</dbReference>
<dbReference type="Gene3D" id="2.10.109.10">
    <property type="entry name" value="Umud Fragment, subunit A"/>
    <property type="match status" value="1"/>
</dbReference>
<comment type="caution">
    <text evidence="8">The sequence shown here is derived from an EMBL/GenBank/DDBJ whole genome shotgun (WGS) entry which is preliminary data.</text>
</comment>
<dbReference type="Proteomes" id="UP001500236">
    <property type="component" value="Unassembled WGS sequence"/>
</dbReference>
<feature type="region of interest" description="Disordered" evidence="6">
    <location>
        <begin position="1"/>
        <end position="36"/>
    </location>
</feature>
<evidence type="ECO:0000313" key="8">
    <source>
        <dbReference type="EMBL" id="GAA3073158.1"/>
    </source>
</evidence>
<evidence type="ECO:0000313" key="9">
    <source>
        <dbReference type="Proteomes" id="UP001500236"/>
    </source>
</evidence>
<comment type="catalytic activity">
    <reaction evidence="5">
        <text>Cleavage of hydrophobic, N-terminal signal or leader sequences from secreted and periplasmic proteins.</text>
        <dbReference type="EC" id="3.4.21.89"/>
    </reaction>
</comment>
<keyword evidence="5" id="KW-0812">Transmembrane</keyword>
<evidence type="ECO:0000256" key="1">
    <source>
        <dbReference type="ARBA" id="ARBA00004401"/>
    </source>
</evidence>
<feature type="domain" description="Peptidase S26" evidence="7">
    <location>
        <begin position="48"/>
        <end position="237"/>
    </location>
</feature>
<evidence type="ECO:0000256" key="2">
    <source>
        <dbReference type="ARBA" id="ARBA00009370"/>
    </source>
</evidence>
<keyword evidence="4 5" id="KW-0378">Hydrolase</keyword>
<name>A0ABP6M2B1_9MICC</name>
<dbReference type="Pfam" id="PF10502">
    <property type="entry name" value="Peptidase_S26"/>
    <property type="match status" value="1"/>
</dbReference>
<proteinExistence type="inferred from homology"/>
<protein>
    <recommendedName>
        <fullName evidence="5">Signal peptidase I</fullName>
        <ecNumber evidence="5">3.4.21.89</ecNumber>
    </recommendedName>
</protein>
<evidence type="ECO:0000259" key="7">
    <source>
        <dbReference type="Pfam" id="PF10502"/>
    </source>
</evidence>
<dbReference type="PANTHER" id="PTHR43390:SF1">
    <property type="entry name" value="CHLOROPLAST PROCESSING PEPTIDASE"/>
    <property type="match status" value="1"/>
</dbReference>
<organism evidence="8 9">
    <name type="scientific">Nesterenkonia aethiopica</name>
    <dbReference type="NCBI Taxonomy" id="269144"/>
    <lineage>
        <taxon>Bacteria</taxon>
        <taxon>Bacillati</taxon>
        <taxon>Actinomycetota</taxon>
        <taxon>Actinomycetes</taxon>
        <taxon>Micrococcales</taxon>
        <taxon>Micrococcaceae</taxon>
        <taxon>Nesterenkonia</taxon>
    </lineage>
</organism>
<comment type="similarity">
    <text evidence="2 5">Belongs to the peptidase S26 family.</text>
</comment>
<dbReference type="EC" id="3.4.21.89" evidence="5"/>
<keyword evidence="5" id="KW-1133">Transmembrane helix</keyword>
<keyword evidence="9" id="KW-1185">Reference proteome</keyword>
<dbReference type="InterPro" id="IPR019533">
    <property type="entry name" value="Peptidase_S26"/>
</dbReference>
<dbReference type="InterPro" id="IPR036286">
    <property type="entry name" value="LexA/Signal_pep-like_sf"/>
</dbReference>